<evidence type="ECO:0000313" key="2">
    <source>
        <dbReference type="EMBL" id="DAE26403.1"/>
    </source>
</evidence>
<name>A0A8S5R5K8_9CAUD</name>
<protein>
    <recommendedName>
        <fullName evidence="1">DUF6017 domain-containing protein</fullName>
    </recommendedName>
</protein>
<dbReference type="Pfam" id="PF19481">
    <property type="entry name" value="DUF6017"/>
    <property type="match status" value="1"/>
</dbReference>
<dbReference type="EMBL" id="BK015817">
    <property type="protein sequence ID" value="DAE26403.1"/>
    <property type="molecule type" value="Genomic_DNA"/>
</dbReference>
<organism evidence="2">
    <name type="scientific">Myoviridae sp. ctxbQ4</name>
    <dbReference type="NCBI Taxonomy" id="2827292"/>
    <lineage>
        <taxon>Viruses</taxon>
        <taxon>Duplodnaviria</taxon>
        <taxon>Heunggongvirae</taxon>
        <taxon>Uroviricota</taxon>
        <taxon>Caudoviricetes</taxon>
    </lineage>
</organism>
<reference evidence="2" key="1">
    <citation type="journal article" date="2021" name="Proc. Natl. Acad. Sci. U.S.A.">
        <title>A Catalog of Tens of Thousands of Viruses from Human Metagenomes Reveals Hidden Associations with Chronic Diseases.</title>
        <authorList>
            <person name="Tisza M.J."/>
            <person name="Buck C.B."/>
        </authorList>
    </citation>
    <scope>NUCLEOTIDE SEQUENCE</scope>
    <source>
        <strain evidence="2">CtxbQ4</strain>
    </source>
</reference>
<feature type="domain" description="DUF6017" evidence="1">
    <location>
        <begin position="87"/>
        <end position="172"/>
    </location>
</feature>
<accession>A0A8S5R5K8</accession>
<dbReference type="InterPro" id="IPR046059">
    <property type="entry name" value="DUF6017"/>
</dbReference>
<proteinExistence type="predicted"/>
<evidence type="ECO:0000259" key="1">
    <source>
        <dbReference type="Pfam" id="PF19481"/>
    </source>
</evidence>
<sequence length="175" mass="20205">MCKVLKRKQKGKRKMEKFNWCKQCSNNGNDAVCDVCLISTRPCSNEAPYYFNKKSQSARLSFREAYRRAAAQTEMHACTDSRKGMMIELCYIMAEVYMTDAKSKIAVGGEALDAYLVKEVFEELRYPHLEMVTDNFARETKCIKNKRAYLRTALYNSVFELEAHYTNLVKSDGVI</sequence>